<dbReference type="NCBIfam" id="NF009222">
    <property type="entry name" value="PRK12570.1"/>
    <property type="match status" value="1"/>
</dbReference>
<dbReference type="InterPro" id="IPR040190">
    <property type="entry name" value="MURQ/GCKR"/>
</dbReference>
<dbReference type="RefSeq" id="WP_253750560.1">
    <property type="nucleotide sequence ID" value="NZ_JAMZDZ010000001.1"/>
</dbReference>
<dbReference type="PROSITE" id="PS01272">
    <property type="entry name" value="GCKR"/>
    <property type="match status" value="1"/>
</dbReference>
<dbReference type="HAMAP" id="MF_00068">
    <property type="entry name" value="MurQ"/>
    <property type="match status" value="1"/>
</dbReference>
<evidence type="ECO:0000313" key="5">
    <source>
        <dbReference type="EMBL" id="MFC4133701.1"/>
    </source>
</evidence>
<dbReference type="InterPro" id="IPR046348">
    <property type="entry name" value="SIS_dom_sf"/>
</dbReference>
<comment type="caution">
    <text evidence="5">The sequence shown here is derived from an EMBL/GenBank/DDBJ whole genome shotgun (WGS) entry which is preliminary data.</text>
</comment>
<dbReference type="EC" id="4.2.1.126" evidence="3"/>
<name>A0ABV8LTH2_9ACTN</name>
<comment type="subunit">
    <text evidence="3">Homodimer.</text>
</comment>
<evidence type="ECO:0000259" key="4">
    <source>
        <dbReference type="PROSITE" id="PS51464"/>
    </source>
</evidence>
<keyword evidence="1 3" id="KW-0456">Lyase</keyword>
<gene>
    <name evidence="3" type="primary">murQ</name>
    <name evidence="5" type="ORF">ACFOZ4_24080</name>
</gene>
<organism evidence="5 6">
    <name type="scientific">Hamadaea flava</name>
    <dbReference type="NCBI Taxonomy" id="1742688"/>
    <lineage>
        <taxon>Bacteria</taxon>
        <taxon>Bacillati</taxon>
        <taxon>Actinomycetota</taxon>
        <taxon>Actinomycetes</taxon>
        <taxon>Micromonosporales</taxon>
        <taxon>Micromonosporaceae</taxon>
        <taxon>Hamadaea</taxon>
    </lineage>
</organism>
<dbReference type="CDD" id="cd05007">
    <property type="entry name" value="SIS_Etherase"/>
    <property type="match status" value="1"/>
</dbReference>
<comment type="catalytic activity">
    <reaction evidence="3">
        <text>N-acetyl-D-muramate 6-phosphate + H2O = N-acetyl-D-glucosamine 6-phosphate + (R)-lactate</text>
        <dbReference type="Rhea" id="RHEA:26410"/>
        <dbReference type="ChEBI" id="CHEBI:15377"/>
        <dbReference type="ChEBI" id="CHEBI:16004"/>
        <dbReference type="ChEBI" id="CHEBI:57513"/>
        <dbReference type="ChEBI" id="CHEBI:58722"/>
        <dbReference type="EC" id="4.2.1.126"/>
    </reaction>
</comment>
<feature type="active site" description="Proton donor" evidence="3">
    <location>
        <position position="84"/>
    </location>
</feature>
<evidence type="ECO:0000313" key="6">
    <source>
        <dbReference type="Proteomes" id="UP001595816"/>
    </source>
</evidence>
<dbReference type="InterPro" id="IPR005486">
    <property type="entry name" value="Glucokinase_regulatory_CS"/>
</dbReference>
<feature type="active site" evidence="3">
    <location>
        <position position="115"/>
    </location>
</feature>
<proteinExistence type="inferred from homology"/>
<evidence type="ECO:0000256" key="1">
    <source>
        <dbReference type="ARBA" id="ARBA00023239"/>
    </source>
</evidence>
<dbReference type="NCBIfam" id="NF003915">
    <property type="entry name" value="PRK05441.1"/>
    <property type="match status" value="1"/>
</dbReference>
<comment type="pathway">
    <text evidence="3">Amino-sugar metabolism; N-acetylmuramate degradation.</text>
</comment>
<keyword evidence="2 3" id="KW-0119">Carbohydrate metabolism</keyword>
<sequence>MEVEPDAPTERRNPASDRIDELPLADVLRLINEADATVPAAVAAVLPQIGEAVEAGVRALAGGGRIHYFGAGTSGRVAFADAAELRPTYALRPDQVVPHVAGGVDALWRAAEQAEDDDTAGARDASDVKPGDLVLGVAASGGTPYVGGALRQARKLGATTGLITSNPRASLAEHADIFIAADTGPEIITGSTRMKAATAAKLILNTFSTALMVKYGRTYGNLMVCAVPTNAKLRRRAVWTLSAAAHVDGDLAAEALAESGDDPSVALLMLLAAPDHQLADVDAARQALAETRGAIRPAVSRLTAS</sequence>
<evidence type="ECO:0000256" key="3">
    <source>
        <dbReference type="HAMAP-Rule" id="MF_00068"/>
    </source>
</evidence>
<dbReference type="SUPFAM" id="SSF53697">
    <property type="entry name" value="SIS domain"/>
    <property type="match status" value="1"/>
</dbReference>
<reference evidence="6" key="1">
    <citation type="journal article" date="2019" name="Int. J. Syst. Evol. Microbiol.">
        <title>The Global Catalogue of Microorganisms (GCM) 10K type strain sequencing project: providing services to taxonomists for standard genome sequencing and annotation.</title>
        <authorList>
            <consortium name="The Broad Institute Genomics Platform"/>
            <consortium name="The Broad Institute Genome Sequencing Center for Infectious Disease"/>
            <person name="Wu L."/>
            <person name="Ma J."/>
        </authorList>
    </citation>
    <scope>NUCLEOTIDE SEQUENCE [LARGE SCALE GENOMIC DNA]</scope>
    <source>
        <strain evidence="6">CGMCC 4.7289</strain>
    </source>
</reference>
<dbReference type="PROSITE" id="PS51464">
    <property type="entry name" value="SIS"/>
    <property type="match status" value="1"/>
</dbReference>
<dbReference type="PANTHER" id="PTHR10088">
    <property type="entry name" value="GLUCOKINASE REGULATORY PROTEIN"/>
    <property type="match status" value="1"/>
</dbReference>
<evidence type="ECO:0000256" key="2">
    <source>
        <dbReference type="ARBA" id="ARBA00023277"/>
    </source>
</evidence>
<dbReference type="InterPro" id="IPR001347">
    <property type="entry name" value="SIS_dom"/>
</dbReference>
<keyword evidence="6" id="KW-1185">Reference proteome</keyword>
<comment type="function">
    <text evidence="3">Specifically catalyzes the cleavage of the D-lactyl ether substituent of MurNAc 6-phosphate, producing GlcNAc 6-phosphate and D-lactate.</text>
</comment>
<accession>A0ABV8LTH2</accession>
<dbReference type="EMBL" id="JBHSAY010000013">
    <property type="protein sequence ID" value="MFC4133701.1"/>
    <property type="molecule type" value="Genomic_DNA"/>
</dbReference>
<comment type="miscellaneous">
    <text evidence="3">A lyase-type mechanism (elimination/hydration) is suggested for the cleavage of the lactyl ether bond of MurNAc 6-phosphate, with the formation of an alpha,beta-unsaturated aldehyde intermediate with (E)-stereochemistry, followed by the syn addition of water to give product.</text>
</comment>
<protein>
    <recommendedName>
        <fullName evidence="3">N-acetylmuramic acid 6-phosphate etherase</fullName>
        <shortName evidence="3">MurNAc-6-P etherase</shortName>
        <ecNumber evidence="3">4.2.1.126</ecNumber>
    </recommendedName>
    <alternativeName>
        <fullName evidence="3">N-acetylmuramic acid 6-phosphate hydrolase</fullName>
    </alternativeName>
    <alternativeName>
        <fullName evidence="3">N-acetylmuramic acid 6-phosphate lyase</fullName>
    </alternativeName>
</protein>
<dbReference type="InterPro" id="IPR005488">
    <property type="entry name" value="Etherase_MurQ"/>
</dbReference>
<dbReference type="PANTHER" id="PTHR10088:SF4">
    <property type="entry name" value="GLUCOKINASE REGULATORY PROTEIN"/>
    <property type="match status" value="1"/>
</dbReference>
<dbReference type="Pfam" id="PF22645">
    <property type="entry name" value="GKRP_SIS_N"/>
    <property type="match status" value="1"/>
</dbReference>
<dbReference type="Gene3D" id="1.10.8.1080">
    <property type="match status" value="1"/>
</dbReference>
<dbReference type="Gene3D" id="3.40.50.10490">
    <property type="entry name" value="Glucose-6-phosphate isomerase like protein, domain 1"/>
    <property type="match status" value="1"/>
</dbReference>
<feature type="domain" description="SIS" evidence="4">
    <location>
        <begin position="56"/>
        <end position="217"/>
    </location>
</feature>
<comment type="similarity">
    <text evidence="3">Belongs to the GCKR-like family. MurNAc-6-P etherase subfamily.</text>
</comment>
<dbReference type="Proteomes" id="UP001595816">
    <property type="component" value="Unassembled WGS sequence"/>
</dbReference>